<name>A0A2K3DPR5_CHLRE</name>
<gene>
    <name evidence="2" type="ORF">CHLRE_06g282826v5</name>
</gene>
<evidence type="ECO:0000313" key="2">
    <source>
        <dbReference type="EMBL" id="PNW82534.1"/>
    </source>
</evidence>
<reference evidence="2 3" key="1">
    <citation type="journal article" date="2007" name="Science">
        <title>The Chlamydomonas genome reveals the evolution of key animal and plant functions.</title>
        <authorList>
            <person name="Merchant S.S."/>
            <person name="Prochnik S.E."/>
            <person name="Vallon O."/>
            <person name="Harris E.H."/>
            <person name="Karpowicz S.J."/>
            <person name="Witman G.B."/>
            <person name="Terry A."/>
            <person name="Salamov A."/>
            <person name="Fritz-Laylin L.K."/>
            <person name="Marechal-Drouard L."/>
            <person name="Marshall W.F."/>
            <person name="Qu L.H."/>
            <person name="Nelson D.R."/>
            <person name="Sanderfoot A.A."/>
            <person name="Spalding M.H."/>
            <person name="Kapitonov V.V."/>
            <person name="Ren Q."/>
            <person name="Ferris P."/>
            <person name="Lindquist E."/>
            <person name="Shapiro H."/>
            <person name="Lucas S.M."/>
            <person name="Grimwood J."/>
            <person name="Schmutz J."/>
            <person name="Cardol P."/>
            <person name="Cerutti H."/>
            <person name="Chanfreau G."/>
            <person name="Chen C.L."/>
            <person name="Cognat V."/>
            <person name="Croft M.T."/>
            <person name="Dent R."/>
            <person name="Dutcher S."/>
            <person name="Fernandez E."/>
            <person name="Fukuzawa H."/>
            <person name="Gonzalez-Ballester D."/>
            <person name="Gonzalez-Halphen D."/>
            <person name="Hallmann A."/>
            <person name="Hanikenne M."/>
            <person name="Hippler M."/>
            <person name="Inwood W."/>
            <person name="Jabbari K."/>
            <person name="Kalanon M."/>
            <person name="Kuras R."/>
            <person name="Lefebvre P.A."/>
            <person name="Lemaire S.D."/>
            <person name="Lobanov A.V."/>
            <person name="Lohr M."/>
            <person name="Manuell A."/>
            <person name="Meier I."/>
            <person name="Mets L."/>
            <person name="Mittag M."/>
            <person name="Mittelmeier T."/>
            <person name="Moroney J.V."/>
            <person name="Moseley J."/>
            <person name="Napoli C."/>
            <person name="Nedelcu A.M."/>
            <person name="Niyogi K."/>
            <person name="Novoselov S.V."/>
            <person name="Paulsen I.T."/>
            <person name="Pazour G."/>
            <person name="Purton S."/>
            <person name="Ral J.P."/>
            <person name="Riano-Pachon D.M."/>
            <person name="Riekhof W."/>
            <person name="Rymarquis L."/>
            <person name="Schroda M."/>
            <person name="Stern D."/>
            <person name="Umen J."/>
            <person name="Willows R."/>
            <person name="Wilson N."/>
            <person name="Zimmer S.L."/>
            <person name="Allmer J."/>
            <person name="Balk J."/>
            <person name="Bisova K."/>
            <person name="Chen C.J."/>
            <person name="Elias M."/>
            <person name="Gendler K."/>
            <person name="Hauser C."/>
            <person name="Lamb M.R."/>
            <person name="Ledford H."/>
            <person name="Long J.C."/>
            <person name="Minagawa J."/>
            <person name="Page M.D."/>
            <person name="Pan J."/>
            <person name="Pootakham W."/>
            <person name="Roje S."/>
            <person name="Rose A."/>
            <person name="Stahlberg E."/>
            <person name="Terauchi A.M."/>
            <person name="Yang P."/>
            <person name="Ball S."/>
            <person name="Bowler C."/>
            <person name="Dieckmann C.L."/>
            <person name="Gladyshev V.N."/>
            <person name="Green P."/>
            <person name="Jorgensen R."/>
            <person name="Mayfield S."/>
            <person name="Mueller-Roeber B."/>
            <person name="Rajamani S."/>
            <person name="Sayre R.T."/>
            <person name="Brokstein P."/>
            <person name="Dubchak I."/>
            <person name="Goodstein D."/>
            <person name="Hornick L."/>
            <person name="Huang Y.W."/>
            <person name="Jhaveri J."/>
            <person name="Luo Y."/>
            <person name="Martinez D."/>
            <person name="Ngau W.C."/>
            <person name="Otillar B."/>
            <person name="Poliakov A."/>
            <person name="Porter A."/>
            <person name="Szajkowski L."/>
            <person name="Werner G."/>
            <person name="Zhou K."/>
            <person name="Grigoriev I.V."/>
            <person name="Rokhsar D.S."/>
            <person name="Grossman A.R."/>
        </authorList>
    </citation>
    <scope>NUCLEOTIDE SEQUENCE [LARGE SCALE GENOMIC DNA]</scope>
    <source>
        <strain evidence="3">CC-503</strain>
    </source>
</reference>
<evidence type="ECO:0000256" key="1">
    <source>
        <dbReference type="SAM" id="MobiDB-lite"/>
    </source>
</evidence>
<dbReference type="GeneID" id="66053770"/>
<proteinExistence type="predicted"/>
<dbReference type="KEGG" id="cre:CHLRE_06g282826v5"/>
<feature type="region of interest" description="Disordered" evidence="1">
    <location>
        <begin position="1"/>
        <end position="26"/>
    </location>
</feature>
<organism evidence="2 3">
    <name type="scientific">Chlamydomonas reinhardtii</name>
    <name type="common">Chlamydomonas smithii</name>
    <dbReference type="NCBI Taxonomy" id="3055"/>
    <lineage>
        <taxon>Eukaryota</taxon>
        <taxon>Viridiplantae</taxon>
        <taxon>Chlorophyta</taxon>
        <taxon>core chlorophytes</taxon>
        <taxon>Chlorophyceae</taxon>
        <taxon>CS clade</taxon>
        <taxon>Chlamydomonadales</taxon>
        <taxon>Chlamydomonadaceae</taxon>
        <taxon>Chlamydomonas</taxon>
    </lineage>
</organism>
<keyword evidence="3" id="KW-1185">Reference proteome</keyword>
<sequence length="81" mass="8313">MPARDETSAGLRAPARRCSRSGARGAVTRTTKVTLTRAHLWPCGAGSAPAAAVAPTTHTPVAPRPLRPPGARGLPACARLH</sequence>
<dbReference type="RefSeq" id="XP_042924000.1">
    <property type="nucleotide sequence ID" value="XM_043063294.1"/>
</dbReference>
<dbReference type="EMBL" id="CM008967">
    <property type="protein sequence ID" value="PNW82534.1"/>
    <property type="molecule type" value="Genomic_DNA"/>
</dbReference>
<dbReference type="Gramene" id="PNW82534">
    <property type="protein sequence ID" value="PNW82534"/>
    <property type="gene ID" value="CHLRE_06g282826v5"/>
</dbReference>
<feature type="compositionally biased region" description="Low complexity" evidence="1">
    <location>
        <begin position="69"/>
        <end position="81"/>
    </location>
</feature>
<accession>A0A2K3DPR5</accession>
<evidence type="ECO:0000313" key="3">
    <source>
        <dbReference type="Proteomes" id="UP000006906"/>
    </source>
</evidence>
<dbReference type="Proteomes" id="UP000006906">
    <property type="component" value="Chromosome 6"/>
</dbReference>
<dbReference type="InParanoid" id="A0A2K3DPR5"/>
<protein>
    <submittedName>
        <fullName evidence="2">Uncharacterized protein</fullName>
    </submittedName>
</protein>
<feature type="region of interest" description="Disordered" evidence="1">
    <location>
        <begin position="46"/>
        <end position="81"/>
    </location>
</feature>
<dbReference type="AlphaFoldDB" id="A0A2K3DPR5"/>
<feature type="compositionally biased region" description="Low complexity" evidence="1">
    <location>
        <begin position="48"/>
        <end position="61"/>
    </location>
</feature>